<dbReference type="InterPro" id="IPR029058">
    <property type="entry name" value="AB_hydrolase_fold"/>
</dbReference>
<dbReference type="SUPFAM" id="SSF53474">
    <property type="entry name" value="alpha/beta-Hydrolases"/>
    <property type="match status" value="1"/>
</dbReference>
<dbReference type="GO" id="GO:0016787">
    <property type="term" value="F:hydrolase activity"/>
    <property type="evidence" value="ECO:0007669"/>
    <property type="project" value="UniProtKB-KW"/>
</dbReference>
<evidence type="ECO:0000313" key="3">
    <source>
        <dbReference type="Proteomes" id="UP001597058"/>
    </source>
</evidence>
<keyword evidence="2" id="KW-0378">Hydrolase</keyword>
<dbReference type="PANTHER" id="PTHR43798:SF33">
    <property type="entry name" value="HYDROLASE, PUTATIVE (AFU_ORTHOLOGUE AFUA_2G14860)-RELATED"/>
    <property type="match status" value="1"/>
</dbReference>
<sequence>MPLLERHMTAVYVAPVGAGESGELSDGHYSMERYARFVDGLVDHLGVPEVSLMGHSAGGFVALQYELDHPGKLAGLILYDSAPLFGPDLHAEAEVQMSAFEQRHAGRSEVADVVAAYRHSETPRTTKCEVTEHVRRLLPAYFADYWGMPNELRGAVGNVEVEYIPSAGNWDVRDALGKVSIPTQILVGRYDWICPVRWAEEMHEEIAVSRLTVFESSGHFVHLEEPEAFVRTVTEFLADVAGRTGDHPKGTRR</sequence>
<keyword evidence="3" id="KW-1185">Reference proteome</keyword>
<dbReference type="InterPro" id="IPR050266">
    <property type="entry name" value="AB_hydrolase_sf"/>
</dbReference>
<name>A0ABW3XM59_9ACTN</name>
<dbReference type="Pfam" id="PF00561">
    <property type="entry name" value="Abhydrolase_1"/>
    <property type="match status" value="1"/>
</dbReference>
<feature type="domain" description="AB hydrolase-1" evidence="1">
    <location>
        <begin position="16"/>
        <end position="226"/>
    </location>
</feature>
<protein>
    <submittedName>
        <fullName evidence="2">Alpha/beta fold hydrolase</fullName>
    </submittedName>
</protein>
<proteinExistence type="predicted"/>
<reference evidence="3" key="1">
    <citation type="journal article" date="2019" name="Int. J. Syst. Evol. Microbiol.">
        <title>The Global Catalogue of Microorganisms (GCM) 10K type strain sequencing project: providing services to taxonomists for standard genome sequencing and annotation.</title>
        <authorList>
            <consortium name="The Broad Institute Genomics Platform"/>
            <consortium name="The Broad Institute Genome Sequencing Center for Infectious Disease"/>
            <person name="Wu L."/>
            <person name="Ma J."/>
        </authorList>
    </citation>
    <scope>NUCLEOTIDE SEQUENCE [LARGE SCALE GENOMIC DNA]</scope>
    <source>
        <strain evidence="3">CGMCC 4.7020</strain>
    </source>
</reference>
<dbReference type="RefSeq" id="WP_381239141.1">
    <property type="nucleotide sequence ID" value="NZ_JBHSKH010000071.1"/>
</dbReference>
<dbReference type="InterPro" id="IPR000073">
    <property type="entry name" value="AB_hydrolase_1"/>
</dbReference>
<dbReference type="EMBL" id="JBHTMM010000056">
    <property type="protein sequence ID" value="MFD1310568.1"/>
    <property type="molecule type" value="Genomic_DNA"/>
</dbReference>
<evidence type="ECO:0000313" key="2">
    <source>
        <dbReference type="EMBL" id="MFD1310568.1"/>
    </source>
</evidence>
<gene>
    <name evidence="2" type="ORF">ACFQ5X_32620</name>
</gene>
<organism evidence="2 3">
    <name type="scientific">Streptomyces kaempferi</name>
    <dbReference type="NCBI Taxonomy" id="333725"/>
    <lineage>
        <taxon>Bacteria</taxon>
        <taxon>Bacillati</taxon>
        <taxon>Actinomycetota</taxon>
        <taxon>Actinomycetes</taxon>
        <taxon>Kitasatosporales</taxon>
        <taxon>Streptomycetaceae</taxon>
        <taxon>Streptomyces</taxon>
    </lineage>
</organism>
<evidence type="ECO:0000259" key="1">
    <source>
        <dbReference type="Pfam" id="PF00561"/>
    </source>
</evidence>
<dbReference type="Gene3D" id="3.40.50.1820">
    <property type="entry name" value="alpha/beta hydrolase"/>
    <property type="match status" value="1"/>
</dbReference>
<dbReference type="PANTHER" id="PTHR43798">
    <property type="entry name" value="MONOACYLGLYCEROL LIPASE"/>
    <property type="match status" value="1"/>
</dbReference>
<comment type="caution">
    <text evidence="2">The sequence shown here is derived from an EMBL/GenBank/DDBJ whole genome shotgun (WGS) entry which is preliminary data.</text>
</comment>
<dbReference type="Proteomes" id="UP001597058">
    <property type="component" value="Unassembled WGS sequence"/>
</dbReference>
<accession>A0ABW3XM59</accession>